<dbReference type="EMBL" id="JARIHO010000044">
    <property type="protein sequence ID" value="KAJ7325589.1"/>
    <property type="molecule type" value="Genomic_DNA"/>
</dbReference>
<dbReference type="AlphaFoldDB" id="A0AAD6ZK57"/>
<keyword evidence="3" id="KW-1185">Reference proteome</keyword>
<feature type="region of interest" description="Disordered" evidence="1">
    <location>
        <begin position="383"/>
        <end position="402"/>
    </location>
</feature>
<proteinExistence type="predicted"/>
<evidence type="ECO:0000256" key="1">
    <source>
        <dbReference type="SAM" id="MobiDB-lite"/>
    </source>
</evidence>
<reference evidence="2" key="1">
    <citation type="submission" date="2023-03" db="EMBL/GenBank/DDBJ databases">
        <title>Massive genome expansion in bonnet fungi (Mycena s.s.) driven by repeated elements and novel gene families across ecological guilds.</title>
        <authorList>
            <consortium name="Lawrence Berkeley National Laboratory"/>
            <person name="Harder C.B."/>
            <person name="Miyauchi S."/>
            <person name="Viragh M."/>
            <person name="Kuo A."/>
            <person name="Thoen E."/>
            <person name="Andreopoulos B."/>
            <person name="Lu D."/>
            <person name="Skrede I."/>
            <person name="Drula E."/>
            <person name="Henrissat B."/>
            <person name="Morin E."/>
            <person name="Kohler A."/>
            <person name="Barry K."/>
            <person name="LaButti K."/>
            <person name="Morin E."/>
            <person name="Salamov A."/>
            <person name="Lipzen A."/>
            <person name="Mereny Z."/>
            <person name="Hegedus B."/>
            <person name="Baldrian P."/>
            <person name="Stursova M."/>
            <person name="Weitz H."/>
            <person name="Taylor A."/>
            <person name="Grigoriev I.V."/>
            <person name="Nagy L.G."/>
            <person name="Martin F."/>
            <person name="Kauserud H."/>
        </authorList>
    </citation>
    <scope>NUCLEOTIDE SEQUENCE</scope>
    <source>
        <strain evidence="2">CBHHK002</strain>
    </source>
</reference>
<protein>
    <submittedName>
        <fullName evidence="2">Uncharacterized protein</fullName>
    </submittedName>
</protein>
<gene>
    <name evidence="2" type="ORF">DFH08DRAFT_1028519</name>
</gene>
<evidence type="ECO:0000313" key="2">
    <source>
        <dbReference type="EMBL" id="KAJ7325589.1"/>
    </source>
</evidence>
<organism evidence="2 3">
    <name type="scientific">Mycena albidolilacea</name>
    <dbReference type="NCBI Taxonomy" id="1033008"/>
    <lineage>
        <taxon>Eukaryota</taxon>
        <taxon>Fungi</taxon>
        <taxon>Dikarya</taxon>
        <taxon>Basidiomycota</taxon>
        <taxon>Agaricomycotina</taxon>
        <taxon>Agaricomycetes</taxon>
        <taxon>Agaricomycetidae</taxon>
        <taxon>Agaricales</taxon>
        <taxon>Marasmiineae</taxon>
        <taxon>Mycenaceae</taxon>
        <taxon>Mycena</taxon>
    </lineage>
</organism>
<sequence>MLLQASSFEARAHLTAKVGHGYAGSPTGLYPGMAGTDRNEPRRHTTAALSDQLALDYLSVPYVPGLLGQKGLRIKELVDACMQAKLKRKPSEENQTGWMTHGLLRNRGFTCTGFMPDPCRVRFLQLSCISRRLLVWLRIYLGWLKLPCDLISHMGWPWGTRSHLMAYQFGNPVMRVWREEVDGMVTIRHDVNNKAGRREVEAVKGCRRQPEAMGEWMGRREDTTTALGGVHSLSLTMRRTSLISSSSEEESVTSRLIFLLGRQLGGGAPHVNKCGETCDEVVLVVGDHARTTPQDRFIGHYVDSSWKAYTVVQGEVEETKCTTVYRLPHFGHAGTGGGEEHSGSGQRTCRTSIFIVSRSVERDILKQDSELRYRKKGGRGELEGGHTCLAQASPRPSAGSSFKLREEAVGRWQCSSRYGKGVEAEFIEWSGSQRAVATKK</sequence>
<name>A0AAD6ZK57_9AGAR</name>
<accession>A0AAD6ZK57</accession>
<comment type="caution">
    <text evidence="2">The sequence shown here is derived from an EMBL/GenBank/DDBJ whole genome shotgun (WGS) entry which is preliminary data.</text>
</comment>
<evidence type="ECO:0000313" key="3">
    <source>
        <dbReference type="Proteomes" id="UP001218218"/>
    </source>
</evidence>
<dbReference type="Proteomes" id="UP001218218">
    <property type="component" value="Unassembled WGS sequence"/>
</dbReference>